<comment type="caution">
    <text evidence="2">The sequence shown here is derived from an EMBL/GenBank/DDBJ whole genome shotgun (WGS) entry which is preliminary data.</text>
</comment>
<organism evidence="2 3">
    <name type="scientific">Pristionchus entomophagus</name>
    <dbReference type="NCBI Taxonomy" id="358040"/>
    <lineage>
        <taxon>Eukaryota</taxon>
        <taxon>Metazoa</taxon>
        <taxon>Ecdysozoa</taxon>
        <taxon>Nematoda</taxon>
        <taxon>Chromadorea</taxon>
        <taxon>Rhabditida</taxon>
        <taxon>Rhabditina</taxon>
        <taxon>Diplogasteromorpha</taxon>
        <taxon>Diplogasteroidea</taxon>
        <taxon>Neodiplogasteridae</taxon>
        <taxon>Pristionchus</taxon>
    </lineage>
</organism>
<dbReference type="Proteomes" id="UP001432027">
    <property type="component" value="Unassembled WGS sequence"/>
</dbReference>
<protein>
    <submittedName>
        <fullName evidence="2">Uncharacterized protein</fullName>
    </submittedName>
</protein>
<name>A0AAV5TEB4_9BILA</name>
<proteinExistence type="predicted"/>
<evidence type="ECO:0000256" key="1">
    <source>
        <dbReference type="SAM" id="Coils"/>
    </source>
</evidence>
<keyword evidence="3" id="KW-1185">Reference proteome</keyword>
<feature type="non-terminal residue" evidence="2">
    <location>
        <position position="73"/>
    </location>
</feature>
<dbReference type="EMBL" id="BTSX01000003">
    <property type="protein sequence ID" value="GMS90960.1"/>
    <property type="molecule type" value="Genomic_DNA"/>
</dbReference>
<accession>A0AAV5TEB4</accession>
<evidence type="ECO:0000313" key="3">
    <source>
        <dbReference type="Proteomes" id="UP001432027"/>
    </source>
</evidence>
<reference evidence="2" key="1">
    <citation type="submission" date="2023-10" db="EMBL/GenBank/DDBJ databases">
        <title>Genome assembly of Pristionchus species.</title>
        <authorList>
            <person name="Yoshida K."/>
            <person name="Sommer R.J."/>
        </authorList>
    </citation>
    <scope>NUCLEOTIDE SEQUENCE</scope>
    <source>
        <strain evidence="2">RS0144</strain>
    </source>
</reference>
<gene>
    <name evidence="2" type="ORF">PENTCL1PPCAC_13135</name>
</gene>
<dbReference type="AlphaFoldDB" id="A0AAV5TEB4"/>
<feature type="non-terminal residue" evidence="2">
    <location>
        <position position="1"/>
    </location>
</feature>
<keyword evidence="1" id="KW-0175">Coiled coil</keyword>
<sequence>GDVLKLVQKIEDKYQSARREAQECELRRRGAKENLKKEKKKVEGLEKKSAELTYQLENERRMAEKGKREKEKV</sequence>
<evidence type="ECO:0000313" key="2">
    <source>
        <dbReference type="EMBL" id="GMS90960.1"/>
    </source>
</evidence>
<feature type="coiled-coil region" evidence="1">
    <location>
        <begin position="7"/>
        <end position="62"/>
    </location>
</feature>